<dbReference type="Proteomes" id="UP001154265">
    <property type="component" value="Unassembled WGS sequence"/>
</dbReference>
<evidence type="ECO:0000256" key="1">
    <source>
        <dbReference type="SAM" id="Phobius"/>
    </source>
</evidence>
<keyword evidence="3" id="KW-1185">Reference proteome</keyword>
<reference evidence="2" key="1">
    <citation type="journal article" date="2022" name="Genome Biol. Evol.">
        <title>A New Gene Family Diagnostic for Intracellular Biomineralization of Amorphous Ca Carbonates by Cyanobacteria.</title>
        <authorList>
            <person name="Benzerara K."/>
            <person name="Duprat E."/>
            <person name="Bitard-Feildel T."/>
            <person name="Caumes G."/>
            <person name="Cassier-Chauvat C."/>
            <person name="Chauvat F."/>
            <person name="Dezi M."/>
            <person name="Diop S.I."/>
            <person name="Gaschignard G."/>
            <person name="Gorgen S."/>
            <person name="Gugger M."/>
            <person name="Lopez-Garcia P."/>
            <person name="Millet M."/>
            <person name="Skouri-Panet F."/>
            <person name="Moreira D."/>
            <person name="Callebaut I."/>
        </authorList>
    </citation>
    <scope>NUCLEOTIDE SEQUENCE</scope>
    <source>
        <strain evidence="2">G9</strain>
    </source>
</reference>
<gene>
    <name evidence="2" type="ORF">L3556_08255</name>
</gene>
<name>A0ABT6EZ91_9SYNE</name>
<keyword evidence="1" id="KW-0812">Transmembrane</keyword>
<dbReference type="InterPro" id="IPR045584">
    <property type="entry name" value="Pilin-like"/>
</dbReference>
<dbReference type="RefSeq" id="WP_277866808.1">
    <property type="nucleotide sequence ID" value="NZ_JAKKUT010000002.1"/>
</dbReference>
<evidence type="ECO:0000313" key="2">
    <source>
        <dbReference type="EMBL" id="MDG2990918.1"/>
    </source>
</evidence>
<organism evidence="2 3">
    <name type="scientific">Candidatus Synechococcus calcipolaris G9</name>
    <dbReference type="NCBI Taxonomy" id="1497997"/>
    <lineage>
        <taxon>Bacteria</taxon>
        <taxon>Bacillati</taxon>
        <taxon>Cyanobacteriota</taxon>
        <taxon>Cyanophyceae</taxon>
        <taxon>Synechococcales</taxon>
        <taxon>Synechococcaceae</taxon>
        <taxon>Synechococcus</taxon>
    </lineage>
</organism>
<comment type="caution">
    <text evidence="2">The sequence shown here is derived from an EMBL/GenBank/DDBJ whole genome shotgun (WGS) entry which is preliminary data.</text>
</comment>
<feature type="transmembrane region" description="Helical" evidence="1">
    <location>
        <begin position="27"/>
        <end position="48"/>
    </location>
</feature>
<dbReference type="Gene3D" id="3.30.700.10">
    <property type="entry name" value="Glycoprotein, Type 4 Pilin"/>
    <property type="match status" value="1"/>
</dbReference>
<sequence>MAHLLTSRRPLALGQQKDAGFSLAETVVILVMVGILAAIGGVSWLGFLNNQRMRVAVNESVSAIRLAQGGARRENLRWVAAFRESNGQVQWAVSRTTTPVAQWDWQNLLGDDSNLIEIDLANTSFNAVADTYQVAFEYDGRMSIINTPPRRITFRPVNNASADAQRCIRMVTMLGALRTETGTACDS</sequence>
<dbReference type="SUPFAM" id="SSF54523">
    <property type="entry name" value="Pili subunits"/>
    <property type="match status" value="1"/>
</dbReference>
<reference evidence="2" key="2">
    <citation type="submission" date="2022-01" db="EMBL/GenBank/DDBJ databases">
        <authorList>
            <person name="Zivanovic Y."/>
            <person name="Moreira D."/>
            <person name="Lopez-Garcia P."/>
        </authorList>
    </citation>
    <scope>NUCLEOTIDE SEQUENCE</scope>
    <source>
        <strain evidence="2">G9</strain>
    </source>
</reference>
<dbReference type="EMBL" id="JAKKUT010000002">
    <property type="protein sequence ID" value="MDG2990918.1"/>
    <property type="molecule type" value="Genomic_DNA"/>
</dbReference>
<keyword evidence="1" id="KW-0472">Membrane</keyword>
<protein>
    <recommendedName>
        <fullName evidence="4">Prepilin-type N-terminal cleavage/methylation domain-containing protein</fullName>
    </recommendedName>
</protein>
<keyword evidence="1" id="KW-1133">Transmembrane helix</keyword>
<accession>A0ABT6EZ91</accession>
<evidence type="ECO:0000313" key="3">
    <source>
        <dbReference type="Proteomes" id="UP001154265"/>
    </source>
</evidence>
<evidence type="ECO:0008006" key="4">
    <source>
        <dbReference type="Google" id="ProtNLM"/>
    </source>
</evidence>
<proteinExistence type="predicted"/>